<reference evidence="17 18" key="1">
    <citation type="submission" date="2025-04" db="UniProtKB">
        <authorList>
            <consortium name="RefSeq"/>
        </authorList>
    </citation>
    <scope>IDENTIFICATION</scope>
    <source>
        <tissue evidence="17 18">Whole sample</tissue>
    </source>
</reference>
<keyword evidence="16" id="KW-1185">Reference proteome</keyword>
<name>A0A8B8D9W5_CRAVI</name>
<dbReference type="FunFam" id="2.60.40.60:FF:000020">
    <property type="entry name" value="Dachsous cadherin-related 1b"/>
    <property type="match status" value="1"/>
</dbReference>
<dbReference type="GO" id="GO:0005509">
    <property type="term" value="F:calcium ion binding"/>
    <property type="evidence" value="ECO:0007669"/>
    <property type="project" value="UniProtKB-UniRule"/>
</dbReference>
<accession>A0A8B8D9W5</accession>
<dbReference type="SMART" id="SM00112">
    <property type="entry name" value="CA"/>
    <property type="match status" value="7"/>
</dbReference>
<feature type="domain" description="Cadherin" evidence="15">
    <location>
        <begin position="472"/>
        <end position="575"/>
    </location>
</feature>
<proteinExistence type="predicted"/>
<dbReference type="InterPro" id="IPR050174">
    <property type="entry name" value="Protocadherin/Cadherin-CA"/>
</dbReference>
<evidence type="ECO:0000259" key="15">
    <source>
        <dbReference type="PROSITE" id="PS50268"/>
    </source>
</evidence>
<evidence type="ECO:0000313" key="17">
    <source>
        <dbReference type="RefSeq" id="XP_022324887.1"/>
    </source>
</evidence>
<evidence type="ECO:0000313" key="16">
    <source>
        <dbReference type="Proteomes" id="UP000694844"/>
    </source>
</evidence>
<dbReference type="RefSeq" id="XP_022324889.1">
    <property type="nucleotide sequence ID" value="XM_022469181.1"/>
</dbReference>
<dbReference type="PRINTS" id="PR00205">
    <property type="entry name" value="CADHERIN"/>
</dbReference>
<dbReference type="RefSeq" id="XP_022324887.1">
    <property type="nucleotide sequence ID" value="XM_022469179.1"/>
</dbReference>
<dbReference type="PROSITE" id="PS00232">
    <property type="entry name" value="CADHERIN_1"/>
    <property type="match status" value="4"/>
</dbReference>
<evidence type="ECO:0000256" key="5">
    <source>
        <dbReference type="ARBA" id="ARBA00022737"/>
    </source>
</evidence>
<dbReference type="GO" id="GO:0005886">
    <property type="term" value="C:plasma membrane"/>
    <property type="evidence" value="ECO:0007669"/>
    <property type="project" value="UniProtKB-SubCell"/>
</dbReference>
<dbReference type="FunFam" id="2.60.40.60:FF:000134">
    <property type="entry name" value="protocadherin Fat 4"/>
    <property type="match status" value="1"/>
</dbReference>
<dbReference type="FunFam" id="2.60.40.60:FF:000007">
    <property type="entry name" value="Protocadherin alpha 2"/>
    <property type="match status" value="1"/>
</dbReference>
<organism evidence="16 17">
    <name type="scientific">Crassostrea virginica</name>
    <name type="common">Eastern oyster</name>
    <dbReference type="NCBI Taxonomy" id="6565"/>
    <lineage>
        <taxon>Eukaryota</taxon>
        <taxon>Metazoa</taxon>
        <taxon>Spiralia</taxon>
        <taxon>Lophotrochozoa</taxon>
        <taxon>Mollusca</taxon>
        <taxon>Bivalvia</taxon>
        <taxon>Autobranchia</taxon>
        <taxon>Pteriomorphia</taxon>
        <taxon>Ostreida</taxon>
        <taxon>Ostreoidea</taxon>
        <taxon>Ostreidae</taxon>
        <taxon>Crassostrea</taxon>
    </lineage>
</organism>
<dbReference type="GO" id="GO:0007156">
    <property type="term" value="P:homophilic cell adhesion via plasma membrane adhesion molecules"/>
    <property type="evidence" value="ECO:0007669"/>
    <property type="project" value="InterPro"/>
</dbReference>
<dbReference type="OrthoDB" id="6252479at2759"/>
<evidence type="ECO:0000256" key="11">
    <source>
        <dbReference type="PROSITE-ProRule" id="PRU00043"/>
    </source>
</evidence>
<feature type="domain" description="Cadherin" evidence="15">
    <location>
        <begin position="256"/>
        <end position="363"/>
    </location>
</feature>
<feature type="domain" description="Cadherin" evidence="15">
    <location>
        <begin position="368"/>
        <end position="471"/>
    </location>
</feature>
<evidence type="ECO:0000256" key="9">
    <source>
        <dbReference type="ARBA" id="ARBA00023136"/>
    </source>
</evidence>
<evidence type="ECO:0000256" key="7">
    <source>
        <dbReference type="ARBA" id="ARBA00022889"/>
    </source>
</evidence>
<feature type="compositionally biased region" description="Basic and acidic residues" evidence="12">
    <location>
        <begin position="853"/>
        <end position="877"/>
    </location>
</feature>
<evidence type="ECO:0000256" key="1">
    <source>
        <dbReference type="ARBA" id="ARBA00004251"/>
    </source>
</evidence>
<feature type="domain" description="Cadherin" evidence="15">
    <location>
        <begin position="576"/>
        <end position="682"/>
    </location>
</feature>
<dbReference type="SUPFAM" id="SSF49313">
    <property type="entry name" value="Cadherin-like"/>
    <property type="match status" value="7"/>
</dbReference>
<dbReference type="Gene3D" id="2.60.40.60">
    <property type="entry name" value="Cadherins"/>
    <property type="match status" value="7"/>
</dbReference>
<keyword evidence="5" id="KW-0677">Repeat</keyword>
<dbReference type="InterPro" id="IPR002126">
    <property type="entry name" value="Cadherin-like_dom"/>
</dbReference>
<keyword evidence="2" id="KW-1003">Cell membrane</keyword>
<evidence type="ECO:0000256" key="3">
    <source>
        <dbReference type="ARBA" id="ARBA00022692"/>
    </source>
</evidence>
<keyword evidence="3 13" id="KW-0812">Transmembrane</keyword>
<dbReference type="PANTHER" id="PTHR24028:SF146">
    <property type="entry name" value="CADHERIN 96CB, ISOFORM D-RELATED"/>
    <property type="match status" value="1"/>
</dbReference>
<evidence type="ECO:0000313" key="19">
    <source>
        <dbReference type="RefSeq" id="XP_022324890.1"/>
    </source>
</evidence>
<dbReference type="FunFam" id="2.60.40.60:FF:000002">
    <property type="entry name" value="Protocadherin alpha 2"/>
    <property type="match status" value="1"/>
</dbReference>
<evidence type="ECO:0000256" key="10">
    <source>
        <dbReference type="ARBA" id="ARBA00023180"/>
    </source>
</evidence>
<sequence>MQGSYSGEMTTLFVLFCILISDSVGQNLLVYNIDEELPTNFFIGNIVNDSKFLEFNDPGPIDRENIRFNILSQGNPLAVYFNINEKTGAFYTNGTIDRESLSHCKFSENCEIRLDVSAQSTIGTFFVIIKVKVVVLDINDNTPYFVKSETNLEISESSIPNSSLSVEGAVDLDSGNNSIQTYTVLPSGSPFLLSYDNSLIGSSTLKLILNQTLDREKVGSYDLVIKAIDGGTPPRSGSLLVHIDVTDVNDNRPSFSHLTYNITIEESTEAGSVILNMSATDKDLGKNGEVMYRLSPYQSDDIKQMFSINETHGNLSLIKPLTYYSGEVLKVIIEASDNADQPLISQATVYVKVLDSTNSPPIINVNLLSNDQRARIVESASIGAAVAHVGVTDEDTGRNGHVTCSVNTVNFRLDKLDVNEYKVVVNVELDREKIDEYEISVTCTDSGIPPLNSTSTFKVTVMDVNDHSPTFIKTTYYADMYENNEIGVEVLRVSALDFDIGINAEIEYSLSQTGRFAFGIDPTFGIIFTNFKTDRENASEIHFKVVATDKGSPRKSSTANVAVTVLDVNDNSPRFTDPLFTFTIPENQKSGLFVGQLTAKDDDLGNNGSFDFILSKDNEPNLPFYISKNGTILTTEALDRERHPHGINFKVVAIDKGTPTSLNSTGYVTVFLSDENDNYPEIMFPNAENKTIAFLFDLPINSIIGKVKARDRDYDINAKLVYSIAESISFISTDQDSGEIKLNRPLTSDYVNRYPVTVIVEDQGVPKLSSNVSLTIIVLSHHILDPVPPEIKDDDNYMVIAVIIVCVTVIVAGSIILIIFLIRRNDQQRKEKETNNNVNIPKAVPTDRITQGKRSEQYDAIEQPEKKEKAEKRVSFSMDEEKKYDTLEMERHLYQKNPPKQEVDRILDTIVPPQNPRVAQVKAVPHPSSYNPQPHSQLGRLQLHQNMHSSQPHFDNDSETSMESNTSDSGRGGSESDIHSSGGLSQCQELDLLKQLYPRLDKQEHLRLKHSSNNVVNLGDIRPKFRENGREFPIENGHRKYADRRVNQYENFVDSHNIPFSAYRPKRLAHFNSMSDNLDGSMMTNDDDDDLSTTTSGSYTVDDIDDSFHPECVV</sequence>
<evidence type="ECO:0000256" key="12">
    <source>
        <dbReference type="SAM" id="MobiDB-lite"/>
    </source>
</evidence>
<dbReference type="Pfam" id="PF08266">
    <property type="entry name" value="Cadherin_2"/>
    <property type="match status" value="1"/>
</dbReference>
<keyword evidence="6 11" id="KW-0106">Calcium</keyword>
<dbReference type="InterPro" id="IPR013164">
    <property type="entry name" value="Cadherin_N"/>
</dbReference>
<evidence type="ECO:0000256" key="2">
    <source>
        <dbReference type="ARBA" id="ARBA00022475"/>
    </source>
</evidence>
<dbReference type="FunFam" id="2.60.40.60:FF:000033">
    <property type="entry name" value="FAT atypical cadherin 1"/>
    <property type="match status" value="1"/>
</dbReference>
<evidence type="ECO:0000256" key="8">
    <source>
        <dbReference type="ARBA" id="ARBA00022989"/>
    </source>
</evidence>
<dbReference type="RefSeq" id="XP_022324890.1">
    <property type="nucleotide sequence ID" value="XM_022469182.1"/>
</dbReference>
<keyword evidence="7" id="KW-0130">Cell adhesion</keyword>
<keyword evidence="9 13" id="KW-0472">Membrane</keyword>
<evidence type="ECO:0000313" key="20">
    <source>
        <dbReference type="RefSeq" id="XP_022324891.1"/>
    </source>
</evidence>
<feature type="domain" description="Cadherin" evidence="15">
    <location>
        <begin position="25"/>
        <end position="145"/>
    </location>
</feature>
<evidence type="ECO:0000256" key="6">
    <source>
        <dbReference type="ARBA" id="ARBA00022837"/>
    </source>
</evidence>
<evidence type="ECO:0000313" key="18">
    <source>
        <dbReference type="RefSeq" id="XP_022324889.1"/>
    </source>
</evidence>
<protein>
    <submittedName>
        <fullName evidence="17 18">Protocadherin gamma-B7-like</fullName>
    </submittedName>
</protein>
<feature type="domain" description="Cadherin" evidence="15">
    <location>
        <begin position="146"/>
        <end position="255"/>
    </location>
</feature>
<dbReference type="RefSeq" id="XP_022324892.1">
    <property type="nucleotide sequence ID" value="XM_022469184.1"/>
</dbReference>
<keyword evidence="4 14" id="KW-0732">Signal</keyword>
<dbReference type="AlphaFoldDB" id="A0A8B8D9W5"/>
<dbReference type="GeneID" id="111125406"/>
<dbReference type="PANTHER" id="PTHR24028">
    <property type="entry name" value="CADHERIN-87A"/>
    <property type="match status" value="1"/>
</dbReference>
<feature type="domain" description="Cadherin" evidence="15">
    <location>
        <begin position="697"/>
        <end position="791"/>
    </location>
</feature>
<evidence type="ECO:0000256" key="4">
    <source>
        <dbReference type="ARBA" id="ARBA00022729"/>
    </source>
</evidence>
<feature type="compositionally biased region" description="Polar residues" evidence="12">
    <location>
        <begin position="947"/>
        <end position="969"/>
    </location>
</feature>
<dbReference type="PROSITE" id="PS50268">
    <property type="entry name" value="CADHERIN_2"/>
    <property type="match status" value="7"/>
</dbReference>
<feature type="transmembrane region" description="Helical" evidence="13">
    <location>
        <begin position="797"/>
        <end position="822"/>
    </location>
</feature>
<dbReference type="Pfam" id="PF00028">
    <property type="entry name" value="Cadherin"/>
    <property type="match status" value="6"/>
</dbReference>
<dbReference type="InterPro" id="IPR015919">
    <property type="entry name" value="Cadherin-like_sf"/>
</dbReference>
<comment type="subcellular location">
    <subcellularLocation>
        <location evidence="1">Cell membrane</location>
        <topology evidence="1">Single-pass type I membrane protein</topology>
    </subcellularLocation>
</comment>
<feature type="region of interest" description="Disordered" evidence="12">
    <location>
        <begin position="947"/>
        <end position="983"/>
    </location>
</feature>
<feature type="chain" id="PRO_5044666252" evidence="14">
    <location>
        <begin position="26"/>
        <end position="1114"/>
    </location>
</feature>
<keyword evidence="10" id="KW-0325">Glycoprotein</keyword>
<dbReference type="KEGG" id="cvn:111125406"/>
<gene>
    <name evidence="17 18 19 20 21" type="primary">LOC111125406</name>
</gene>
<evidence type="ECO:0000256" key="13">
    <source>
        <dbReference type="SAM" id="Phobius"/>
    </source>
</evidence>
<dbReference type="Proteomes" id="UP000694844">
    <property type="component" value="Chromosome 3"/>
</dbReference>
<dbReference type="InterPro" id="IPR020894">
    <property type="entry name" value="Cadherin_CS"/>
</dbReference>
<dbReference type="CDD" id="cd11304">
    <property type="entry name" value="Cadherin_repeat"/>
    <property type="match status" value="7"/>
</dbReference>
<evidence type="ECO:0000256" key="14">
    <source>
        <dbReference type="SAM" id="SignalP"/>
    </source>
</evidence>
<dbReference type="RefSeq" id="XP_022324891.1">
    <property type="nucleotide sequence ID" value="XM_022469183.1"/>
</dbReference>
<evidence type="ECO:0000313" key="21">
    <source>
        <dbReference type="RefSeq" id="XP_022324892.1"/>
    </source>
</evidence>
<keyword evidence="8 13" id="KW-1133">Transmembrane helix</keyword>
<feature type="signal peptide" evidence="14">
    <location>
        <begin position="1"/>
        <end position="25"/>
    </location>
</feature>
<feature type="region of interest" description="Disordered" evidence="12">
    <location>
        <begin position="830"/>
        <end position="877"/>
    </location>
</feature>